<reference evidence="2" key="1">
    <citation type="submission" date="2016-10" db="EMBL/GenBank/DDBJ databases">
        <title>CRISPR-Cas defence system in Roseofilum reptotaenium: evidence of a bacteriophage-cyanobacterium arms race in the coral black band disease.</title>
        <authorList>
            <person name="Buerger P."/>
            <person name="Wood-Charlson E.M."/>
            <person name="Weynberg K.D."/>
            <person name="Willis B."/>
            <person name="Van Oppen M.J."/>
        </authorList>
    </citation>
    <scope>NUCLEOTIDE SEQUENCE [LARGE SCALE GENOMIC DNA]</scope>
    <source>
        <strain evidence="2">AO1-A</strain>
    </source>
</reference>
<comment type="caution">
    <text evidence="2">The sequence shown here is derived from an EMBL/GenBank/DDBJ whole genome shotgun (WGS) entry which is preliminary data.</text>
</comment>
<evidence type="ECO:0000313" key="2">
    <source>
        <dbReference type="EMBL" id="OJJ25421.1"/>
    </source>
</evidence>
<feature type="domain" description="DUF6816" evidence="1">
    <location>
        <begin position="50"/>
        <end position="264"/>
    </location>
</feature>
<sequence length="269" mass="30212">MSAMKRLFKGIAIAVLTMMVWAIACPVWAGPLGDRLQQFPHWDSKPPVMAATGDLVYPDWMEGTWEVTSTLEDMVAPLAPDLVTPGFEGNRQYLHQPIEFEVRFQPASEWVLPFQGDSGWSWGKTLNQILNPIVADREFNGSHIASAYLGDGGLRSVKVDPDDPNRQIIRFASDRQLISLVTGRATEAPNENDFISTEVAQQVFRSQGQIYLNEVETTTAYHRLSETGEVEAEQVTAIYLSPQDPNYFRAFSTPVALYRYQLLLSLIDQ</sequence>
<dbReference type="Proteomes" id="UP000183940">
    <property type="component" value="Unassembled WGS sequence"/>
</dbReference>
<accession>A0A1L9QRY0</accession>
<organism evidence="2 3">
    <name type="scientific">Roseofilum reptotaenium AO1-A</name>
    <dbReference type="NCBI Taxonomy" id="1925591"/>
    <lineage>
        <taxon>Bacteria</taxon>
        <taxon>Bacillati</taxon>
        <taxon>Cyanobacteriota</taxon>
        <taxon>Cyanophyceae</taxon>
        <taxon>Desertifilales</taxon>
        <taxon>Desertifilaceae</taxon>
        <taxon>Roseofilum</taxon>
    </lineage>
</organism>
<dbReference type="InterPro" id="IPR049213">
    <property type="entry name" value="DUF6816"/>
</dbReference>
<name>A0A1L9QRY0_9CYAN</name>
<dbReference type="EMBL" id="MLAW01000017">
    <property type="protein sequence ID" value="OJJ25421.1"/>
    <property type="molecule type" value="Genomic_DNA"/>
</dbReference>
<proteinExistence type="predicted"/>
<dbReference type="AlphaFoldDB" id="A0A1L9QRY0"/>
<evidence type="ECO:0000313" key="3">
    <source>
        <dbReference type="Proteomes" id="UP000183940"/>
    </source>
</evidence>
<gene>
    <name evidence="2" type="ORF">BI308_11555</name>
</gene>
<dbReference type="PROSITE" id="PS51257">
    <property type="entry name" value="PROKAR_LIPOPROTEIN"/>
    <property type="match status" value="1"/>
</dbReference>
<protein>
    <recommendedName>
        <fullName evidence="1">DUF6816 domain-containing protein</fullName>
    </recommendedName>
</protein>
<dbReference type="Pfam" id="PF20670">
    <property type="entry name" value="DUF6816"/>
    <property type="match status" value="1"/>
</dbReference>
<dbReference type="STRING" id="1925591.BI308_11555"/>
<keyword evidence="3" id="KW-1185">Reference proteome</keyword>
<evidence type="ECO:0000259" key="1">
    <source>
        <dbReference type="Pfam" id="PF20670"/>
    </source>
</evidence>